<dbReference type="SUPFAM" id="SSF53098">
    <property type="entry name" value="Ribonuclease H-like"/>
    <property type="match status" value="1"/>
</dbReference>
<evidence type="ECO:0000259" key="2">
    <source>
        <dbReference type="PROSITE" id="PS50994"/>
    </source>
</evidence>
<feature type="region of interest" description="Disordered" evidence="1">
    <location>
        <begin position="679"/>
        <end position="724"/>
    </location>
</feature>
<dbReference type="AlphaFoldDB" id="A0A7Y9UTW6"/>
<evidence type="ECO:0000313" key="4">
    <source>
        <dbReference type="Proteomes" id="UP000540656"/>
    </source>
</evidence>
<dbReference type="EMBL" id="JACCAA010000001">
    <property type="protein sequence ID" value="NYG59354.1"/>
    <property type="molecule type" value="Genomic_DNA"/>
</dbReference>
<dbReference type="GO" id="GO:0015074">
    <property type="term" value="P:DNA integration"/>
    <property type="evidence" value="ECO:0007669"/>
    <property type="project" value="InterPro"/>
</dbReference>
<evidence type="ECO:0000256" key="1">
    <source>
        <dbReference type="SAM" id="MobiDB-lite"/>
    </source>
</evidence>
<reference evidence="3 4" key="1">
    <citation type="submission" date="2020-07" db="EMBL/GenBank/DDBJ databases">
        <title>Sequencing the genomes of 1000 actinobacteria strains.</title>
        <authorList>
            <person name="Klenk H.-P."/>
        </authorList>
    </citation>
    <scope>NUCLEOTIDE SEQUENCE [LARGE SCALE GENOMIC DNA]</scope>
    <source>
        <strain evidence="3 4">DSM 23819</strain>
    </source>
</reference>
<dbReference type="RefSeq" id="WP_179502412.1">
    <property type="nucleotide sequence ID" value="NZ_JACCAA010000001.1"/>
</dbReference>
<dbReference type="InterPro" id="IPR012337">
    <property type="entry name" value="RNaseH-like_sf"/>
</dbReference>
<dbReference type="GO" id="GO:0003676">
    <property type="term" value="F:nucleic acid binding"/>
    <property type="evidence" value="ECO:0007669"/>
    <property type="project" value="InterPro"/>
</dbReference>
<accession>A0A7Y9UTW6</accession>
<dbReference type="InterPro" id="IPR036397">
    <property type="entry name" value="RNaseH_sf"/>
</dbReference>
<comment type="caution">
    <text evidence="3">The sequence shown here is derived from an EMBL/GenBank/DDBJ whole genome shotgun (WGS) entry which is preliminary data.</text>
</comment>
<dbReference type="Proteomes" id="UP000540656">
    <property type="component" value="Unassembled WGS sequence"/>
</dbReference>
<feature type="compositionally biased region" description="Acidic residues" evidence="1">
    <location>
        <begin position="708"/>
        <end position="724"/>
    </location>
</feature>
<keyword evidence="4" id="KW-1185">Reference proteome</keyword>
<sequence>MSGLNLKLQVGSRLLNEDGYLLVTEMGRHSVTVETSTGAKREVPYGQIIGSPVEGGCAGPNLATLEPWWSGLPEEVRRDALVKLEVVQEILTGYRWAHRRLAQPAEPDPTVSDPDLSETQRCEAMARQLSYERSSDRKVLTRVQNGELRSTAVGASTVQKWIRDWRDHGLRGLVDKRAVKGRQGYDALDERVRRIADDAFARFDGDVSKVNTTTIEAAIRLQMKAEGIGDLRVPERLLQEYLSERQRALGRTTRAQRSRHLRRKASAHTSFPAMHPSHIAIDATRADVLVWDELRKRPVSVEILTAISVATRVVVGLRVTPRSGNALEAGLLLYDVMRPMSMLVEGTEVDDWRWCGVPESLDLANVPVHRSPKRIVPPGQSLQGVHVKPGVRPSSIRCDHGSVFLSEHFIGLLRDFGIDLMLSRGSKPTDNPHVERWHETLQRAYQAIPGFKGRNVAERGRKVDATGEALLTASELERHLRRFVALDYHRSWHEGLVLPGAPSARLTPLEMWDAMHEVTGRLHVPQHPDLIYQFLPIRWLTIGHAGVEYKNLVYDDPVLTDFRDVRKGTFQADSRKAPFHYDPRDVSRIWFRHPETGRIHEIGWKARHLLDMPMGDWMHERALERIAERGGNTALSRKSTWRQIITELGKLTSPEETAEARAKGYAARLRWEQAQRDHAEAAEAAAMFDGDQDGVVTPLRPRRPATDDGFDLDAEWPDYDEGGD</sequence>
<dbReference type="Gene3D" id="3.30.420.10">
    <property type="entry name" value="Ribonuclease H-like superfamily/Ribonuclease H"/>
    <property type="match status" value="1"/>
</dbReference>
<dbReference type="PROSITE" id="PS50994">
    <property type="entry name" value="INTEGRASE"/>
    <property type="match status" value="1"/>
</dbReference>
<protein>
    <submittedName>
        <fullName evidence="3">Transposase InsO family protein</fullName>
    </submittedName>
</protein>
<feature type="domain" description="Integrase catalytic" evidence="2">
    <location>
        <begin position="268"/>
        <end position="516"/>
    </location>
</feature>
<dbReference type="InterPro" id="IPR001584">
    <property type="entry name" value="Integrase_cat-core"/>
</dbReference>
<proteinExistence type="predicted"/>
<name>A0A7Y9UTW6_9ACTN</name>
<evidence type="ECO:0000313" key="3">
    <source>
        <dbReference type="EMBL" id="NYG59354.1"/>
    </source>
</evidence>
<organism evidence="3 4">
    <name type="scientific">Nocardioides daedukensis</name>
    <dbReference type="NCBI Taxonomy" id="634462"/>
    <lineage>
        <taxon>Bacteria</taxon>
        <taxon>Bacillati</taxon>
        <taxon>Actinomycetota</taxon>
        <taxon>Actinomycetes</taxon>
        <taxon>Propionibacteriales</taxon>
        <taxon>Nocardioidaceae</taxon>
        <taxon>Nocardioides</taxon>
    </lineage>
</organism>
<gene>
    <name evidence="3" type="ORF">BJ980_002277</name>
</gene>